<comment type="caution">
    <text evidence="3">The sequence shown here is derived from an EMBL/GenBank/DDBJ whole genome shotgun (WGS) entry which is preliminary data.</text>
</comment>
<organism evidence="3 4">
    <name type="scientific">Streptomyces chlorus</name>
    <dbReference type="NCBI Taxonomy" id="887452"/>
    <lineage>
        <taxon>Bacteria</taxon>
        <taxon>Bacillati</taxon>
        <taxon>Actinomycetota</taxon>
        <taxon>Actinomycetes</taxon>
        <taxon>Kitasatosporales</taxon>
        <taxon>Streptomycetaceae</taxon>
        <taxon>Streptomyces</taxon>
    </lineage>
</organism>
<accession>A0ABW1DXL1</accession>
<dbReference type="RefSeq" id="WP_381363714.1">
    <property type="nucleotide sequence ID" value="NZ_JBHSOA010000034.1"/>
</dbReference>
<dbReference type="SUPFAM" id="SSF53474">
    <property type="entry name" value="alpha/beta-Hydrolases"/>
    <property type="match status" value="1"/>
</dbReference>
<dbReference type="Proteomes" id="UP001596180">
    <property type="component" value="Unassembled WGS sequence"/>
</dbReference>
<proteinExistence type="inferred from homology"/>
<sequence>MRTTPCPPLWPRWAWRAWAVQYPGRQERFREACVERVDLLVDAVTAEFRPVLGDGLPFGLFGHSMGAVLAFETARRLAGDGRKPAVLVVSGRQAPSLPWPPPGVPSLWDADAALLVEELRLLAGQDAEALDHPALLRLALPALRADYRMLQDYTYVPGAGLDCPVIALAGDRDPRVAVDAVAPWGRETRAGFEMQVLPGGHFFVDEHLPHIVETIGSRL</sequence>
<reference evidence="4" key="1">
    <citation type="journal article" date="2019" name="Int. J. Syst. Evol. Microbiol.">
        <title>The Global Catalogue of Microorganisms (GCM) 10K type strain sequencing project: providing services to taxonomists for standard genome sequencing and annotation.</title>
        <authorList>
            <consortium name="The Broad Institute Genomics Platform"/>
            <consortium name="The Broad Institute Genome Sequencing Center for Infectious Disease"/>
            <person name="Wu L."/>
            <person name="Ma J."/>
        </authorList>
    </citation>
    <scope>NUCLEOTIDE SEQUENCE [LARGE SCALE GENOMIC DNA]</scope>
    <source>
        <strain evidence="4">JCM 10411</strain>
    </source>
</reference>
<dbReference type="InterPro" id="IPR012223">
    <property type="entry name" value="TEII"/>
</dbReference>
<dbReference type="InterPro" id="IPR001031">
    <property type="entry name" value="Thioesterase"/>
</dbReference>
<dbReference type="InterPro" id="IPR029058">
    <property type="entry name" value="AB_hydrolase_fold"/>
</dbReference>
<gene>
    <name evidence="3" type="ORF">ACFPZI_16460</name>
</gene>
<evidence type="ECO:0000313" key="3">
    <source>
        <dbReference type="EMBL" id="MFC5853357.1"/>
    </source>
</evidence>
<keyword evidence="4" id="KW-1185">Reference proteome</keyword>
<evidence type="ECO:0000259" key="2">
    <source>
        <dbReference type="Pfam" id="PF00975"/>
    </source>
</evidence>
<dbReference type="PANTHER" id="PTHR11487:SF0">
    <property type="entry name" value="S-ACYL FATTY ACID SYNTHASE THIOESTERASE, MEDIUM CHAIN"/>
    <property type="match status" value="1"/>
</dbReference>
<comment type="similarity">
    <text evidence="1">Belongs to the thioesterase family.</text>
</comment>
<dbReference type="Gene3D" id="3.40.50.1820">
    <property type="entry name" value="alpha/beta hydrolase"/>
    <property type="match status" value="1"/>
</dbReference>
<feature type="domain" description="Thioesterase" evidence="2">
    <location>
        <begin position="15"/>
        <end position="217"/>
    </location>
</feature>
<dbReference type="Pfam" id="PF00975">
    <property type="entry name" value="Thioesterase"/>
    <property type="match status" value="1"/>
</dbReference>
<dbReference type="PANTHER" id="PTHR11487">
    <property type="entry name" value="THIOESTERASE"/>
    <property type="match status" value="1"/>
</dbReference>
<protein>
    <submittedName>
        <fullName evidence="3">Thioesterase II family protein</fullName>
    </submittedName>
</protein>
<dbReference type="EMBL" id="JBHSOA010000034">
    <property type="protein sequence ID" value="MFC5853357.1"/>
    <property type="molecule type" value="Genomic_DNA"/>
</dbReference>
<evidence type="ECO:0000313" key="4">
    <source>
        <dbReference type="Proteomes" id="UP001596180"/>
    </source>
</evidence>
<evidence type="ECO:0000256" key="1">
    <source>
        <dbReference type="ARBA" id="ARBA00007169"/>
    </source>
</evidence>
<name>A0ABW1DXL1_9ACTN</name>